<dbReference type="InterPro" id="IPR027417">
    <property type="entry name" value="P-loop_NTPase"/>
</dbReference>
<reference evidence="2 3" key="1">
    <citation type="submission" date="2021-06" db="EMBL/GenBank/DDBJ databases">
        <title>Complete genome of Haloferula helveola possessing various polysaccharide degrading enzymes.</title>
        <authorList>
            <person name="Takami H."/>
            <person name="Huang C."/>
            <person name="Hamasaki K."/>
        </authorList>
    </citation>
    <scope>NUCLEOTIDE SEQUENCE [LARGE SCALE GENOMIC DNA]</scope>
    <source>
        <strain evidence="2 3">CN-1</strain>
    </source>
</reference>
<dbReference type="EMBL" id="AP024702">
    <property type="protein sequence ID" value="BCX48583.1"/>
    <property type="molecule type" value="Genomic_DNA"/>
</dbReference>
<dbReference type="Gene3D" id="3.40.50.300">
    <property type="entry name" value="P-loop containing nucleotide triphosphate hydrolases"/>
    <property type="match status" value="1"/>
</dbReference>
<accession>A0ABM7RFS0</accession>
<feature type="coiled-coil region" evidence="1">
    <location>
        <begin position="198"/>
        <end position="225"/>
    </location>
</feature>
<dbReference type="Pfam" id="PF12532">
    <property type="entry name" value="DUF3732"/>
    <property type="match status" value="1"/>
</dbReference>
<evidence type="ECO:0000256" key="1">
    <source>
        <dbReference type="SAM" id="Coils"/>
    </source>
</evidence>
<organism evidence="2 3">
    <name type="scientific">Haloferula helveola</name>
    <dbReference type="NCBI Taxonomy" id="490095"/>
    <lineage>
        <taxon>Bacteria</taxon>
        <taxon>Pseudomonadati</taxon>
        <taxon>Verrucomicrobiota</taxon>
        <taxon>Verrucomicrobiia</taxon>
        <taxon>Verrucomicrobiales</taxon>
        <taxon>Verrucomicrobiaceae</taxon>
        <taxon>Haloferula</taxon>
    </lineage>
</organism>
<dbReference type="InterPro" id="IPR022205">
    <property type="entry name" value="DUF3732"/>
</dbReference>
<name>A0ABM7RFS0_9BACT</name>
<protein>
    <submittedName>
        <fullName evidence="2">AYP/GTP-binding protein</fullName>
    </submittedName>
</protein>
<sequence length="664" mass="75875">MKLAIIKVILWPKNQTKTPRIIEFATDRINVITGQSASGKSSISWIIDYCLGSNKCSIPVGMIRDLSEWFGLHIQLRNLEMIIARRNPGDRKSTSDLYWEEGVDLMPPEHPEKNARVEDFKNRMNQIARLPTLDFSDADGNPGYASRPSFRDMAAFNFQPQHIVANPFTLFYKADTTEHRETLTHIFPLVLGAVDAGTLADERELRDLERQYARVRREHEKRTRAVDAWSAEVQSFYFQAKEVGLLMGSPEPEDGWRLERYLVELRKVPDNLKELNLPDVPEGATENAVEVLRRTIATDEEHTRRIGDLRRRLAQLDVLADSVGEFRSELAQQEDRLSGTNWLKKKLAEDCQCPVCGNSNARALDELAQLEDLADEVAKLSRSAAVAPSNLDKEKAEIREELRTLESNLRVVRKKRAELEGQTEQIVKQRQRVRNVYLFAGRVQEALNNIDAAEDGGDKVRELARLNELISVLKRKLDPGVRKRRLMSALESVSRGIESYAKLLMLEHQDENPTLDAKELTLKFQSKSGRTDYLWEVGSGQNWVGYHIATFLALHEYFLKLANNPVPTFLVIDQPSQVYFPEEWPALDEAPKGKGELQLSEDIKGVRRIFLALDQMLTNTDNELQIIVTEHAGSLVWESCKNVLLIGNWRDGEDEFLIPEEWRV</sequence>
<gene>
    <name evidence="2" type="ORF">HAHE_24910</name>
</gene>
<dbReference type="RefSeq" id="WP_338684875.1">
    <property type="nucleotide sequence ID" value="NZ_AP024702.1"/>
</dbReference>
<evidence type="ECO:0000313" key="2">
    <source>
        <dbReference type="EMBL" id="BCX48583.1"/>
    </source>
</evidence>
<proteinExistence type="predicted"/>
<evidence type="ECO:0000313" key="3">
    <source>
        <dbReference type="Proteomes" id="UP001374893"/>
    </source>
</evidence>
<keyword evidence="3" id="KW-1185">Reference proteome</keyword>
<dbReference type="Proteomes" id="UP001374893">
    <property type="component" value="Chromosome"/>
</dbReference>
<feature type="coiled-coil region" evidence="1">
    <location>
        <begin position="360"/>
        <end position="432"/>
    </location>
</feature>
<keyword evidence="1" id="KW-0175">Coiled coil</keyword>